<comment type="subcellular location">
    <subcellularLocation>
        <location evidence="1">Cytoplasm</location>
    </subcellularLocation>
</comment>
<dbReference type="GeneID" id="34519040"/>
<evidence type="ECO:0000256" key="1">
    <source>
        <dbReference type="ARBA" id="ARBA00004496"/>
    </source>
</evidence>
<dbReference type="AlphaFoldDB" id="W6MUH9"/>
<dbReference type="GO" id="GO:1904678">
    <property type="term" value="F:alpha-aminoacyl-tRNA binding"/>
    <property type="evidence" value="ECO:0007669"/>
    <property type="project" value="EnsemblFungi"/>
</dbReference>
<evidence type="ECO:0000313" key="10">
    <source>
        <dbReference type="EMBL" id="CDK25640.1"/>
    </source>
</evidence>
<dbReference type="GO" id="GO:1990112">
    <property type="term" value="C:RQC complex"/>
    <property type="evidence" value="ECO:0007669"/>
    <property type="project" value="EnsemblFungi"/>
</dbReference>
<keyword evidence="4 6" id="KW-0175">Coiled coil</keyword>
<dbReference type="InterPro" id="IPR051608">
    <property type="entry name" value="RQC_Subunit_NEMF"/>
</dbReference>
<sequence length="1006" mass="113886">MKQRLTSLDIKILVSEAEKSLADCRLQNIYTLANSNRSYLLKFGRPDLKVSLIIDSGFKFHTTKFQRPVTQLPSNFVVKLRKHIKSKRLSNVKQVGDDRIVVFEFANGLNYLVLEFFSAGNIILLDENLKILSLQRTVSEHQANDRYAVAETYQMFTKSLFEENSVEKTGYPEISAGDIKSWVEETKKNVDEQKGKVYSIHKQLFLKASYLSSDLIHIHLIKLGIEFGASCFRLLEDETVLQQTTKALHNASSQLEELVNTPADKFQGYILSKKNPLYRKAEIEKDESSNLEYIYEEFHPFEPIHKVNDNTRISTVTGYNNTIDEFFSTIETSKHSLKQQAQQHNAEKRLQQVKDENEAKISKLTEVQQLNFKKAELIVIYSDLIEQCKSAVQSLLDQQMDWKNIEKLISIEKNRGSEVAAMINLPLNLKENKINVNLPDSLADDDHDESDDSNSSESESESESDSSDSETEEKPKPAHSKKNSQPTVSVSIDLGLSAYANSTSYFDAVKVAQEKQTKTEKNANMALKNTEKKIALDMKRLTKQQSSQVSGGQTGLVQLRNKFWFEKFYWFISSDGFLCVAGRDTAQVDLLYYKYFNNSNDVLVSNDLDNALKVFIKNPYSNKDIPPTTFIQAGVYSLSTTKAWDNKIVTSPWFVKGVDVSKKDYDGTILPSGMLNVARERTYLPPCQLVMGFGLLWIGDDETTKKYKSAKKTRDSELELKLVDAENGKQTRIDELKEMVAKIGAPTEEDSKIGQELQTHVEDDVETISESINSLDLKPPGPNDQIQSKIRGKKAKLKKIKQKYGDQDEEERRLRMSVLGTLKQVEKKKSTAEAAESADTTAPSRRPPSKKIQEANRLRKLLEELEQDDDIAQEDGEESEVKIGEPYWETISGLIAAPNKSDKILDCIPVFTPWPTLNRYKYKIKVQPGNNKKGKSISDVIDYFSRSNIAQAKSEPEDSAEWFDKQNLVAQTNQQNALMAITPTKLKIVLPGGSDSKSKGKTGKKK</sequence>
<evidence type="ECO:0000256" key="4">
    <source>
        <dbReference type="ARBA" id="ARBA00023054"/>
    </source>
</evidence>
<dbReference type="RefSeq" id="XP_022457652.1">
    <property type="nucleotide sequence ID" value="XM_022603809.1"/>
</dbReference>
<dbReference type="GO" id="GO:0022626">
    <property type="term" value="C:cytosolic ribosome"/>
    <property type="evidence" value="ECO:0007669"/>
    <property type="project" value="EnsemblFungi"/>
</dbReference>
<feature type="compositionally biased region" description="Acidic residues" evidence="7">
    <location>
        <begin position="442"/>
        <end position="471"/>
    </location>
</feature>
<dbReference type="GO" id="GO:0010494">
    <property type="term" value="C:cytoplasmic stress granule"/>
    <property type="evidence" value="ECO:0007669"/>
    <property type="project" value="EnsemblFungi"/>
</dbReference>
<feature type="region of interest" description="Disordered" evidence="7">
    <location>
        <begin position="825"/>
        <end position="852"/>
    </location>
</feature>
<feature type="coiled-coil region" evidence="6">
    <location>
        <begin position="336"/>
        <end position="370"/>
    </location>
</feature>
<reference evidence="10" key="1">
    <citation type="submission" date="2013-12" db="EMBL/GenBank/DDBJ databases">
        <authorList>
            <person name="Genoscope - CEA"/>
        </authorList>
    </citation>
    <scope>NUCLEOTIDE SEQUENCE</scope>
    <source>
        <strain evidence="10">CBS 1993</strain>
    </source>
</reference>
<dbReference type="GO" id="GO:0043023">
    <property type="term" value="F:ribosomal large subunit binding"/>
    <property type="evidence" value="ECO:0007669"/>
    <property type="project" value="EnsemblFungi"/>
</dbReference>
<keyword evidence="11" id="KW-1185">Reference proteome</keyword>
<dbReference type="Pfam" id="PF11923">
    <property type="entry name" value="NFACT-C"/>
    <property type="match status" value="1"/>
</dbReference>
<evidence type="ECO:0000256" key="3">
    <source>
        <dbReference type="ARBA" id="ARBA00022490"/>
    </source>
</evidence>
<comment type="similarity">
    <text evidence="2">Belongs to the NEMF family.</text>
</comment>
<dbReference type="Proteomes" id="UP000019384">
    <property type="component" value="Unassembled WGS sequence"/>
</dbReference>
<evidence type="ECO:0000256" key="5">
    <source>
        <dbReference type="ARBA" id="ARBA00070414"/>
    </source>
</evidence>
<dbReference type="PANTHER" id="PTHR15239">
    <property type="entry name" value="NUCLEAR EXPORT MEDIATOR FACTOR NEMF"/>
    <property type="match status" value="1"/>
</dbReference>
<accession>W6MUH9</accession>
<feature type="domain" description="NFACT protein C-terminal" evidence="9">
    <location>
        <begin position="889"/>
        <end position="989"/>
    </location>
</feature>
<dbReference type="STRING" id="1382522.W6MUH9"/>
<dbReference type="EMBL" id="HG793126">
    <property type="protein sequence ID" value="CDK25640.1"/>
    <property type="molecule type" value="Genomic_DNA"/>
</dbReference>
<reference evidence="10" key="2">
    <citation type="submission" date="2014-02" db="EMBL/GenBank/DDBJ databases">
        <title>Complete DNA sequence of /Kuraishia capsulata/ illustrates novel genomic features among budding yeasts (/Saccharomycotina/).</title>
        <authorList>
            <person name="Morales L."/>
            <person name="Noel B."/>
            <person name="Porcel B."/>
            <person name="Marcet-Houben M."/>
            <person name="Hullo M-F."/>
            <person name="Sacerdot C."/>
            <person name="Tekaia F."/>
            <person name="Leh-Louis V."/>
            <person name="Despons L."/>
            <person name="Khanna V."/>
            <person name="Aury J-M."/>
            <person name="Barbe V."/>
            <person name="Couloux A."/>
            <person name="Labadie K."/>
            <person name="Pelletier E."/>
            <person name="Souciet J-L."/>
            <person name="Boekhout T."/>
            <person name="Gabaldon T."/>
            <person name="Wincker P."/>
            <person name="Dujon B."/>
        </authorList>
    </citation>
    <scope>NUCLEOTIDE SEQUENCE</scope>
    <source>
        <strain evidence="10">CBS 1993</strain>
    </source>
</reference>
<dbReference type="Pfam" id="PF05833">
    <property type="entry name" value="NFACT_N"/>
    <property type="match status" value="1"/>
</dbReference>
<name>W6MUH9_9ASCO</name>
<feature type="compositionally biased region" description="Low complexity" evidence="7">
    <location>
        <begin position="832"/>
        <end position="844"/>
    </location>
</feature>
<evidence type="ECO:0000256" key="7">
    <source>
        <dbReference type="SAM" id="MobiDB-lite"/>
    </source>
</evidence>
<proteinExistence type="inferred from homology"/>
<feature type="region of interest" description="Disordered" evidence="7">
    <location>
        <begin position="438"/>
        <end position="487"/>
    </location>
</feature>
<feature type="compositionally biased region" description="Basic and acidic residues" evidence="7">
    <location>
        <begin position="803"/>
        <end position="812"/>
    </location>
</feature>
<dbReference type="GO" id="GO:0000049">
    <property type="term" value="F:tRNA binding"/>
    <property type="evidence" value="ECO:0007669"/>
    <property type="project" value="EnsemblFungi"/>
</dbReference>
<dbReference type="PANTHER" id="PTHR15239:SF6">
    <property type="entry name" value="RIBOSOME QUALITY CONTROL COMPLEX SUBUNIT NEMF"/>
    <property type="match status" value="1"/>
</dbReference>
<dbReference type="GO" id="GO:0043043">
    <property type="term" value="P:peptide biosynthetic process"/>
    <property type="evidence" value="ECO:0007669"/>
    <property type="project" value="EnsemblFungi"/>
</dbReference>
<evidence type="ECO:0000259" key="9">
    <source>
        <dbReference type="Pfam" id="PF11923"/>
    </source>
</evidence>
<gene>
    <name evidence="10" type="ORF">KUCA_T00001610001</name>
</gene>
<evidence type="ECO:0000256" key="6">
    <source>
        <dbReference type="SAM" id="Coils"/>
    </source>
</evidence>
<dbReference type="InterPro" id="IPR008532">
    <property type="entry name" value="NFACT_RNA-bd"/>
</dbReference>
<feature type="region of interest" description="Disordered" evidence="7">
    <location>
        <begin position="772"/>
        <end position="812"/>
    </location>
</feature>
<dbReference type="Gene3D" id="2.30.310.10">
    <property type="entry name" value="ibrinogen binding protein from staphylococcus aureus domain"/>
    <property type="match status" value="1"/>
</dbReference>
<dbReference type="InterPro" id="IPR021846">
    <property type="entry name" value="NFACT-C"/>
</dbReference>
<organism evidence="10 11">
    <name type="scientific">Kuraishia capsulata CBS 1993</name>
    <dbReference type="NCBI Taxonomy" id="1382522"/>
    <lineage>
        <taxon>Eukaryota</taxon>
        <taxon>Fungi</taxon>
        <taxon>Dikarya</taxon>
        <taxon>Ascomycota</taxon>
        <taxon>Saccharomycotina</taxon>
        <taxon>Pichiomycetes</taxon>
        <taxon>Pichiales</taxon>
        <taxon>Pichiaceae</taxon>
        <taxon>Kuraishia</taxon>
    </lineage>
</organism>
<dbReference type="GO" id="GO:0140708">
    <property type="term" value="P:CAT tailing"/>
    <property type="evidence" value="ECO:0007669"/>
    <property type="project" value="EnsemblFungi"/>
</dbReference>
<protein>
    <recommendedName>
        <fullName evidence="5">Ribosome quality control complex subunit 2</fullName>
    </recommendedName>
</protein>
<dbReference type="Pfam" id="PF05670">
    <property type="entry name" value="NFACT-R_1"/>
    <property type="match status" value="1"/>
</dbReference>
<evidence type="ECO:0000256" key="2">
    <source>
        <dbReference type="ARBA" id="ARBA00008318"/>
    </source>
</evidence>
<dbReference type="OrthoDB" id="207084at2759"/>
<evidence type="ECO:0000259" key="8">
    <source>
        <dbReference type="Pfam" id="PF05670"/>
    </source>
</evidence>
<dbReference type="FunFam" id="2.30.310.10:FF:000003">
    <property type="entry name" value="Zinc knuckle domain containing protein"/>
    <property type="match status" value="1"/>
</dbReference>
<dbReference type="HOGENOM" id="CLU_003612_1_1_1"/>
<keyword evidence="3" id="KW-0963">Cytoplasm</keyword>
<feature type="domain" description="NFACT RNA-binding" evidence="8">
    <location>
        <begin position="567"/>
        <end position="677"/>
    </location>
</feature>
<evidence type="ECO:0000313" key="11">
    <source>
        <dbReference type="Proteomes" id="UP000019384"/>
    </source>
</evidence>
<feature type="compositionally biased region" description="Basic residues" evidence="7">
    <location>
        <begin position="790"/>
        <end position="802"/>
    </location>
</feature>